<dbReference type="InterPro" id="IPR001870">
    <property type="entry name" value="B30.2/SPRY"/>
</dbReference>
<dbReference type="InterPro" id="IPR050618">
    <property type="entry name" value="Ubq-SigPath_Reg"/>
</dbReference>
<dbReference type="EMBL" id="PUHQ01000025">
    <property type="protein sequence ID" value="KAG0662680.1"/>
    <property type="molecule type" value="Genomic_DNA"/>
</dbReference>
<accession>A0A9P7B7K5</accession>
<feature type="region of interest" description="Disordered" evidence="1">
    <location>
        <begin position="426"/>
        <end position="461"/>
    </location>
</feature>
<feature type="domain" description="B30.2/SPRY" evidence="2">
    <location>
        <begin position="106"/>
        <end position="332"/>
    </location>
</feature>
<proteinExistence type="predicted"/>
<protein>
    <recommendedName>
        <fullName evidence="2">B30.2/SPRY domain-containing protein</fullName>
    </recommendedName>
</protein>
<dbReference type="SMART" id="SM00449">
    <property type="entry name" value="SPRY"/>
    <property type="match status" value="1"/>
</dbReference>
<dbReference type="AlphaFoldDB" id="A0A9P7B7K5"/>
<sequence length="767" mass="80547">MDTNPSTLHDYFPRASGSNLLPVSPRRPHPPASLHPPHAAAASSTLAPRTEPYSTPFPVPSYLQHASLYKDRFATGIALPSSSSSPPARVGEQPHRDSSKGKRPSYAAAATQPEDNTEKDPILLPTAWNPDDRCALLDLTSDALGVSFAGSAKNGDRDAAAVRANRPVPSQAAVYYFEIKILDKGVSGYIGIGLCHKTVSLSRLPGWEDKSYGYHADDGRAFCCQGTGEPFGPTFTTGDIVGCGIDWTDAGPPRGPRERTGNKARNRAERNNAAAGGADKDKDKLAGGRVFFTKNGQFIGYAFCNLQGPLYPTVGLRTPNEAVRANFGAEPFAFDIESLVLERKRTVLAQLSQLPAPSSSSSPSHFLPSPIADSVPPVPALLPPSDCERLHETIQALVASYLTHHGYVDTAESFLNQLREERIERATGLNGVSTTATTATTTSASSSSSSALASEPTTTNSSALRAEIRAAALSGTASGAQRALDLVEQHFPSLLDPSPSPPATSSKGEGALTAAEEGKSIGFRLRCRVFVEAVLEWSRANRDPAGMAQLAMEAADASAAPPSTAAGTAGHGDVVVDEDADMLSASTVLDGAPAATTSSSFPPSSSAAPSLTLDSILLLGQSLHATYSSDPDPRVREELQAVLGLMAYRDPEKEATGRTRELLSKGERENVADELNKAILPYLRFVELFAPREKQVLTICFGTAPLPGAAGLPPVPALEALFRQAAASIRLAGDLGSGSAAMIDVKSMFSASPKAVAAASFRQASPL</sequence>
<dbReference type="Proteomes" id="UP000777482">
    <property type="component" value="Unassembled WGS sequence"/>
</dbReference>
<dbReference type="InterPro" id="IPR035782">
    <property type="entry name" value="SPRY_RanBP9/10"/>
</dbReference>
<feature type="region of interest" description="Disordered" evidence="1">
    <location>
        <begin position="247"/>
        <end position="280"/>
    </location>
</feature>
<dbReference type="SUPFAM" id="SSF49899">
    <property type="entry name" value="Concanavalin A-like lectins/glucanases"/>
    <property type="match status" value="1"/>
</dbReference>
<comment type="caution">
    <text evidence="3">The sequence shown here is derived from an EMBL/GenBank/DDBJ whole genome shotgun (WGS) entry which is preliminary data.</text>
</comment>
<evidence type="ECO:0000313" key="4">
    <source>
        <dbReference type="Proteomes" id="UP000777482"/>
    </source>
</evidence>
<dbReference type="Gene3D" id="2.60.120.920">
    <property type="match status" value="1"/>
</dbReference>
<dbReference type="InterPro" id="IPR006594">
    <property type="entry name" value="LisH"/>
</dbReference>
<dbReference type="InterPro" id="IPR043136">
    <property type="entry name" value="B30.2/SPRY_sf"/>
</dbReference>
<reference evidence="3 4" key="1">
    <citation type="submission" date="2020-11" db="EMBL/GenBank/DDBJ databases">
        <title>Kefir isolates.</title>
        <authorList>
            <person name="Marcisauskas S."/>
            <person name="Kim Y."/>
            <person name="Blasche S."/>
        </authorList>
    </citation>
    <scope>NUCLEOTIDE SEQUENCE [LARGE SCALE GENOMIC DNA]</scope>
    <source>
        <strain evidence="3 4">KR</strain>
    </source>
</reference>
<evidence type="ECO:0000313" key="3">
    <source>
        <dbReference type="EMBL" id="KAG0662680.1"/>
    </source>
</evidence>
<dbReference type="InterPro" id="IPR013320">
    <property type="entry name" value="ConA-like_dom_sf"/>
</dbReference>
<feature type="region of interest" description="Disordered" evidence="1">
    <location>
        <begin position="492"/>
        <end position="513"/>
    </location>
</feature>
<dbReference type="PROSITE" id="PS50896">
    <property type="entry name" value="LISH"/>
    <property type="match status" value="1"/>
</dbReference>
<keyword evidence="4" id="KW-1185">Reference proteome</keyword>
<feature type="compositionally biased region" description="Basic and acidic residues" evidence="1">
    <location>
        <begin position="255"/>
        <end position="270"/>
    </location>
</feature>
<dbReference type="Pfam" id="PF00622">
    <property type="entry name" value="SPRY"/>
    <property type="match status" value="2"/>
</dbReference>
<dbReference type="Pfam" id="PF08513">
    <property type="entry name" value="LisH"/>
    <property type="match status" value="1"/>
</dbReference>
<evidence type="ECO:0000256" key="1">
    <source>
        <dbReference type="SAM" id="MobiDB-lite"/>
    </source>
</evidence>
<dbReference type="OrthoDB" id="25503at2759"/>
<dbReference type="PROSITE" id="PS50188">
    <property type="entry name" value="B302_SPRY"/>
    <property type="match status" value="1"/>
</dbReference>
<dbReference type="InterPro" id="IPR003877">
    <property type="entry name" value="SPRY_dom"/>
</dbReference>
<evidence type="ECO:0000259" key="2">
    <source>
        <dbReference type="PROSITE" id="PS50188"/>
    </source>
</evidence>
<name>A0A9P7B7K5_RHOMI</name>
<dbReference type="CDD" id="cd12909">
    <property type="entry name" value="SPRY_RanBP9_10"/>
    <property type="match status" value="1"/>
</dbReference>
<feature type="region of interest" description="Disordered" evidence="1">
    <location>
        <begin position="78"/>
        <end position="122"/>
    </location>
</feature>
<feature type="compositionally biased region" description="Low complexity" evidence="1">
    <location>
        <begin position="35"/>
        <end position="50"/>
    </location>
</feature>
<feature type="compositionally biased region" description="Low complexity" evidence="1">
    <location>
        <begin position="433"/>
        <end position="459"/>
    </location>
</feature>
<organism evidence="3 4">
    <name type="scientific">Rhodotorula mucilaginosa</name>
    <name type="common">Yeast</name>
    <name type="synonym">Rhodotorula rubra</name>
    <dbReference type="NCBI Taxonomy" id="5537"/>
    <lineage>
        <taxon>Eukaryota</taxon>
        <taxon>Fungi</taxon>
        <taxon>Dikarya</taxon>
        <taxon>Basidiomycota</taxon>
        <taxon>Pucciniomycotina</taxon>
        <taxon>Microbotryomycetes</taxon>
        <taxon>Sporidiobolales</taxon>
        <taxon>Sporidiobolaceae</taxon>
        <taxon>Rhodotorula</taxon>
    </lineage>
</organism>
<feature type="region of interest" description="Disordered" evidence="1">
    <location>
        <begin position="1"/>
        <end position="52"/>
    </location>
</feature>
<gene>
    <name evidence="3" type="ORF">C6P46_003184</name>
</gene>
<dbReference type="PANTHER" id="PTHR12864">
    <property type="entry name" value="RAN BINDING PROTEIN 9-RELATED"/>
    <property type="match status" value="1"/>
</dbReference>